<sequence>MYISNNISNLTVKFECKPKRNVIPKRLNVTKIHIILSNLIFSCGETNQI</sequence>
<dbReference type="Proteomes" id="UP000003107">
    <property type="component" value="Unassembled WGS sequence"/>
</dbReference>
<proteinExistence type="predicted"/>
<protein>
    <submittedName>
        <fullName evidence="1">Uncharacterized protein</fullName>
    </submittedName>
</protein>
<accession>C6RDP4</accession>
<reference evidence="1 2" key="1">
    <citation type="submission" date="2009-07" db="EMBL/GenBank/DDBJ databases">
        <authorList>
            <person name="Madupu R."/>
            <person name="Sebastian Y."/>
            <person name="Durkin A.S."/>
            <person name="Torralba M."/>
            <person name="Methe B."/>
            <person name="Sutton G.G."/>
            <person name="Strausberg R.L."/>
            <person name="Nelson K.E."/>
        </authorList>
    </citation>
    <scope>NUCLEOTIDE SEQUENCE [LARGE SCALE GENOMIC DNA]</scope>
    <source>
        <strain evidence="1 2">RM3277</strain>
    </source>
</reference>
<dbReference type="EMBL" id="ACVQ01000008">
    <property type="protein sequence ID" value="EET80441.1"/>
    <property type="molecule type" value="Genomic_DNA"/>
</dbReference>
<dbReference type="STRING" id="553219.CAMSH0001_1201"/>
<organism evidence="1 2">
    <name type="scientific">Campylobacter showae RM3277</name>
    <dbReference type="NCBI Taxonomy" id="553219"/>
    <lineage>
        <taxon>Bacteria</taxon>
        <taxon>Pseudomonadati</taxon>
        <taxon>Campylobacterota</taxon>
        <taxon>Epsilonproteobacteria</taxon>
        <taxon>Campylobacterales</taxon>
        <taxon>Campylobacteraceae</taxon>
        <taxon>Campylobacter</taxon>
    </lineage>
</organism>
<dbReference type="AlphaFoldDB" id="C6RDP4"/>
<evidence type="ECO:0000313" key="2">
    <source>
        <dbReference type="Proteomes" id="UP000003107"/>
    </source>
</evidence>
<keyword evidence="2" id="KW-1185">Reference proteome</keyword>
<name>C6RDP4_9BACT</name>
<gene>
    <name evidence="1" type="ORF">CAMSH0001_1201</name>
</gene>
<evidence type="ECO:0000313" key="1">
    <source>
        <dbReference type="EMBL" id="EET80441.1"/>
    </source>
</evidence>
<comment type="caution">
    <text evidence="1">The sequence shown here is derived from an EMBL/GenBank/DDBJ whole genome shotgun (WGS) entry which is preliminary data.</text>
</comment>